<dbReference type="EMBL" id="JAGKHQ010000002">
    <property type="protein sequence ID" value="KAG7523475.1"/>
    <property type="molecule type" value="Genomic_DNA"/>
</dbReference>
<evidence type="ECO:0000256" key="5">
    <source>
        <dbReference type="ARBA" id="ARBA00023273"/>
    </source>
</evidence>
<dbReference type="GO" id="GO:0031514">
    <property type="term" value="C:motile cilium"/>
    <property type="evidence" value="ECO:0007669"/>
    <property type="project" value="UniProtKB-SubCell"/>
</dbReference>
<feature type="domain" description="Trichohyalin-plectin-homology" evidence="9">
    <location>
        <begin position="195"/>
        <end position="375"/>
    </location>
</feature>
<feature type="region of interest" description="Disordered" evidence="8">
    <location>
        <begin position="26"/>
        <end position="110"/>
    </location>
</feature>
<keyword evidence="2" id="KW-0282">Flagellum</keyword>
<name>A0AAV6T2C4_SOLSE</name>
<dbReference type="PANTHER" id="PTHR15504">
    <property type="entry name" value="NASOPHARYNGEAL EPITHELIUM SPECIFIC PROTEIN 1"/>
    <property type="match status" value="1"/>
</dbReference>
<evidence type="ECO:0000256" key="4">
    <source>
        <dbReference type="ARBA" id="ARBA00023069"/>
    </source>
</evidence>
<feature type="compositionally biased region" description="Basic and acidic residues" evidence="8">
    <location>
        <begin position="71"/>
        <end position="84"/>
    </location>
</feature>
<dbReference type="AlphaFoldDB" id="A0AAV6T2C4"/>
<evidence type="ECO:0000259" key="9">
    <source>
        <dbReference type="Pfam" id="PF13868"/>
    </source>
</evidence>
<evidence type="ECO:0000256" key="8">
    <source>
        <dbReference type="SAM" id="MobiDB-lite"/>
    </source>
</evidence>
<dbReference type="PANTHER" id="PTHR15504:SF0">
    <property type="entry name" value="CILIA- AND FLAGELLA-ASSOCIATED PROTEIN 45"/>
    <property type="match status" value="1"/>
</dbReference>
<comment type="similarity">
    <text evidence="6">Belongs to the CFAP45 family.</text>
</comment>
<keyword evidence="11" id="KW-1185">Reference proteome</keyword>
<evidence type="ECO:0000256" key="1">
    <source>
        <dbReference type="ARBA" id="ARBA00004230"/>
    </source>
</evidence>
<feature type="region of interest" description="Disordered" evidence="8">
    <location>
        <begin position="294"/>
        <end position="321"/>
    </location>
</feature>
<evidence type="ECO:0000256" key="3">
    <source>
        <dbReference type="ARBA" id="ARBA00023054"/>
    </source>
</evidence>
<dbReference type="Proteomes" id="UP000693946">
    <property type="component" value="Linkage Group LG10"/>
</dbReference>
<evidence type="ECO:0000256" key="2">
    <source>
        <dbReference type="ARBA" id="ARBA00022846"/>
    </source>
</evidence>
<protein>
    <recommendedName>
        <fullName evidence="7">Cilia- and flagella-associated protein 45</fullName>
    </recommendedName>
</protein>
<organism evidence="10 11">
    <name type="scientific">Solea senegalensis</name>
    <name type="common">Senegalese sole</name>
    <dbReference type="NCBI Taxonomy" id="28829"/>
    <lineage>
        <taxon>Eukaryota</taxon>
        <taxon>Metazoa</taxon>
        <taxon>Chordata</taxon>
        <taxon>Craniata</taxon>
        <taxon>Vertebrata</taxon>
        <taxon>Euteleostomi</taxon>
        <taxon>Actinopterygii</taxon>
        <taxon>Neopterygii</taxon>
        <taxon>Teleostei</taxon>
        <taxon>Neoteleostei</taxon>
        <taxon>Acanthomorphata</taxon>
        <taxon>Carangaria</taxon>
        <taxon>Pleuronectiformes</taxon>
        <taxon>Pleuronectoidei</taxon>
        <taxon>Soleidae</taxon>
        <taxon>Solea</taxon>
    </lineage>
</organism>
<evidence type="ECO:0000313" key="10">
    <source>
        <dbReference type="EMBL" id="KAG7523475.1"/>
    </source>
</evidence>
<keyword evidence="3" id="KW-0175">Coiled coil</keyword>
<sequence length="485" mass="57555">MAAPTDEFIQIITRTCKDTIIHNLRIPKGPMPPTQVPTSKVEIKKQSSTSVTTRRGPDIRQLRKQPTTTKVDMKQARRGPDIRQLRKQPATSKVDMKKAGGPDSHQCRKQSPNKDFIQIICRTNKDTIIHNLRIPKGPPPSEILPTREDLLNAEEEKKLHKLDREQTCEQRCLDGEKKAEEIRQTLLEHAHYLRMEQEYEIRNFNSNIMGAKCLAHNEAKVKENKVLREKLLKEERDLIALDHLTHKKFWDAIDERQRRQKQFRIESRKCIGQQIQENVERRKRHADMIKMEGQRTRDELERKRQQVLMDKRRKRDEDRRKHGEILRVNEIIMNKEKRQREDERTENVKYMEQLMQMEFTKKNEEEQKIMKKANDRIYIESCNQHLRERQCIAKDQKEEEKMKTYWVLNQQLEKDKQIQEHKQKKIEALKAAGFLDVYCSGLKRKAMADARAQAPAQARNLNVVKKPPISKTSKIKISEKAWSYM</sequence>
<evidence type="ECO:0000256" key="6">
    <source>
        <dbReference type="ARBA" id="ARBA00034116"/>
    </source>
</evidence>
<proteinExistence type="inferred from homology"/>
<keyword evidence="4" id="KW-0969">Cilium</keyword>
<evidence type="ECO:0000313" key="11">
    <source>
        <dbReference type="Proteomes" id="UP000693946"/>
    </source>
</evidence>
<gene>
    <name evidence="10" type="ORF">JOB18_047685</name>
</gene>
<evidence type="ECO:0000256" key="7">
    <source>
        <dbReference type="ARBA" id="ARBA00034142"/>
    </source>
</evidence>
<keyword evidence="5" id="KW-0966">Cell projection</keyword>
<comment type="caution">
    <text evidence="10">The sequence shown here is derived from an EMBL/GenBank/DDBJ whole genome shotgun (WGS) entry which is preliminary data.</text>
</comment>
<accession>A0AAV6T2C4</accession>
<dbReference type="InterPro" id="IPR043597">
    <property type="entry name" value="TPH_dom"/>
</dbReference>
<reference evidence="10 11" key="1">
    <citation type="journal article" date="2021" name="Sci. Rep.">
        <title>Chromosome anchoring in Senegalese sole (Solea senegalensis) reveals sex-associated markers and genome rearrangements in flatfish.</title>
        <authorList>
            <person name="Guerrero-Cozar I."/>
            <person name="Gomez-Garrido J."/>
            <person name="Berbel C."/>
            <person name="Martinez-Blanch J.F."/>
            <person name="Alioto T."/>
            <person name="Claros M.G."/>
            <person name="Gagnaire P.A."/>
            <person name="Manchado M."/>
        </authorList>
    </citation>
    <scope>NUCLEOTIDE SEQUENCE [LARGE SCALE GENOMIC DNA]</scope>
    <source>
        <strain evidence="10">Sse05_10M</strain>
    </source>
</reference>
<feature type="compositionally biased region" description="Basic and acidic residues" evidence="8">
    <location>
        <begin position="294"/>
        <end position="304"/>
    </location>
</feature>
<comment type="subcellular location">
    <subcellularLocation>
        <location evidence="1">Cell projection</location>
        <location evidence="1">Cilium</location>
        <location evidence="1">Flagellum</location>
    </subcellularLocation>
</comment>
<dbReference type="InterPro" id="IPR033253">
    <property type="entry name" value="CFAP45"/>
</dbReference>
<dbReference type="Pfam" id="PF13868">
    <property type="entry name" value="TPH"/>
    <property type="match status" value="1"/>
</dbReference>